<protein>
    <submittedName>
        <fullName evidence="2">Uncharacterized protein</fullName>
    </submittedName>
</protein>
<proteinExistence type="predicted"/>
<evidence type="ECO:0000256" key="1">
    <source>
        <dbReference type="SAM" id="MobiDB-lite"/>
    </source>
</evidence>
<feature type="compositionally biased region" description="Basic and acidic residues" evidence="1">
    <location>
        <begin position="14"/>
        <end position="24"/>
    </location>
</feature>
<comment type="caution">
    <text evidence="2">The sequence shown here is derived from an EMBL/GenBank/DDBJ whole genome shotgun (WGS) entry which is preliminary data.</text>
</comment>
<feature type="compositionally biased region" description="Low complexity" evidence="1">
    <location>
        <begin position="52"/>
        <end position="61"/>
    </location>
</feature>
<name>A0ABQ8CZ19_BRANA</name>
<evidence type="ECO:0000313" key="2">
    <source>
        <dbReference type="EMBL" id="KAH0922340.1"/>
    </source>
</evidence>
<dbReference type="EMBL" id="JAGKQM010000006">
    <property type="protein sequence ID" value="KAH0922340.1"/>
    <property type="molecule type" value="Genomic_DNA"/>
</dbReference>
<reference evidence="2 3" key="1">
    <citation type="submission" date="2021-05" db="EMBL/GenBank/DDBJ databases">
        <title>Genome Assembly of Synthetic Allotetraploid Brassica napus Reveals Homoeologous Exchanges between Subgenomes.</title>
        <authorList>
            <person name="Davis J.T."/>
        </authorList>
    </citation>
    <scope>NUCLEOTIDE SEQUENCE [LARGE SCALE GENOMIC DNA]</scope>
    <source>
        <strain evidence="3">cv. Da-Ae</strain>
        <tissue evidence="2">Seedling</tissue>
    </source>
</reference>
<gene>
    <name evidence="2" type="ORF">HID58_022358</name>
</gene>
<keyword evidence="3" id="KW-1185">Reference proteome</keyword>
<sequence length="68" mass="7362">MDHQTDGAHLGIYRTRDPTEPREKCTTLTTTDSLLLRLDDQVPGGGDERSSGEAAGRRSASTHGEHEA</sequence>
<accession>A0ABQ8CZ19</accession>
<feature type="region of interest" description="Disordered" evidence="1">
    <location>
        <begin position="37"/>
        <end position="68"/>
    </location>
</feature>
<evidence type="ECO:0000313" key="3">
    <source>
        <dbReference type="Proteomes" id="UP000824890"/>
    </source>
</evidence>
<dbReference type="Proteomes" id="UP000824890">
    <property type="component" value="Unassembled WGS sequence"/>
</dbReference>
<organism evidence="2 3">
    <name type="scientific">Brassica napus</name>
    <name type="common">Rape</name>
    <dbReference type="NCBI Taxonomy" id="3708"/>
    <lineage>
        <taxon>Eukaryota</taxon>
        <taxon>Viridiplantae</taxon>
        <taxon>Streptophyta</taxon>
        <taxon>Embryophyta</taxon>
        <taxon>Tracheophyta</taxon>
        <taxon>Spermatophyta</taxon>
        <taxon>Magnoliopsida</taxon>
        <taxon>eudicotyledons</taxon>
        <taxon>Gunneridae</taxon>
        <taxon>Pentapetalae</taxon>
        <taxon>rosids</taxon>
        <taxon>malvids</taxon>
        <taxon>Brassicales</taxon>
        <taxon>Brassicaceae</taxon>
        <taxon>Brassiceae</taxon>
        <taxon>Brassica</taxon>
    </lineage>
</organism>
<feature type="region of interest" description="Disordered" evidence="1">
    <location>
        <begin position="1"/>
        <end position="24"/>
    </location>
</feature>